<dbReference type="HOGENOM" id="CLU_014300_0_0_9"/>
<comment type="similarity">
    <text evidence="1">Belongs to the N(4)/N(6)-methyltransferase family.</text>
</comment>
<evidence type="ECO:0000313" key="7">
    <source>
        <dbReference type="Proteomes" id="UP000009256"/>
    </source>
</evidence>
<reference key="1">
    <citation type="submission" date="2010-11" db="EMBL/GenBank/DDBJ databases">
        <title>Complete sequence of chromosome of Caldicellulosiruptor kristjanssonii 177R1B.</title>
        <authorList>
            <consortium name="US DOE Joint Genome Institute"/>
            <person name="Lucas S."/>
            <person name="Copeland A."/>
            <person name="Lapidus A."/>
            <person name="Cheng J.-F."/>
            <person name="Bruce D."/>
            <person name="Goodwin L."/>
            <person name="Pitluck S."/>
            <person name="Davenport K."/>
            <person name="Detter J.C."/>
            <person name="Han C."/>
            <person name="Tapia R."/>
            <person name="Land M."/>
            <person name="Hauser L."/>
            <person name="Jeffries C."/>
            <person name="Kyrpides N."/>
            <person name="Ivanova N."/>
            <person name="Mikhailova N."/>
            <person name="Blumer-Schuette S.E."/>
            <person name="Kelly R.M."/>
            <person name="Woyke T."/>
        </authorList>
    </citation>
    <scope>NUCLEOTIDE SEQUENCE</scope>
    <source>
        <strain>177R1B</strain>
    </source>
</reference>
<keyword evidence="7" id="KW-1185">Reference proteome</keyword>
<proteinExistence type="inferred from homology"/>
<dbReference type="OrthoDB" id="9773571at2"/>
<evidence type="ECO:0000256" key="1">
    <source>
        <dbReference type="ARBA" id="ARBA00006594"/>
    </source>
</evidence>
<evidence type="ECO:0000256" key="2">
    <source>
        <dbReference type="ARBA" id="ARBA00022603"/>
    </source>
</evidence>
<dbReference type="Gene3D" id="3.40.50.150">
    <property type="entry name" value="Vaccinia Virus protein VP39"/>
    <property type="match status" value="2"/>
</dbReference>
<protein>
    <submittedName>
        <fullName evidence="6">DNA methylase N-4/N-6 domain protein</fullName>
    </submittedName>
</protein>
<feature type="domain" description="DNA methylase N-4/N-6" evidence="5">
    <location>
        <begin position="471"/>
        <end position="610"/>
    </location>
</feature>
<dbReference type="RefSeq" id="WP_013432001.1">
    <property type="nucleotide sequence ID" value="NC_014721.1"/>
</dbReference>
<evidence type="ECO:0000259" key="5">
    <source>
        <dbReference type="Pfam" id="PF01555"/>
    </source>
</evidence>
<keyword evidence="3" id="KW-0808">Transferase</keyword>
<keyword evidence="2 6" id="KW-0489">Methyltransferase</keyword>
<evidence type="ECO:0000256" key="4">
    <source>
        <dbReference type="ARBA" id="ARBA00022747"/>
    </source>
</evidence>
<dbReference type="GO" id="GO:0008170">
    <property type="term" value="F:N-methyltransferase activity"/>
    <property type="evidence" value="ECO:0007669"/>
    <property type="project" value="InterPro"/>
</dbReference>
<reference evidence="6 7" key="2">
    <citation type="journal article" date="2011" name="J. Bacteriol.">
        <title>Complete genome sequences for the anaerobic, extremely thermophilic plant biomass-degrading bacteria Caldicellulosiruptor hydrothermalis, Caldicellulosiruptor kristjanssonii, Caldicellulosiruptor kronotskyensis, Caldicellulosiruptor owensenis, and Caldicellulosiruptor lactoaceticus.</title>
        <authorList>
            <person name="Blumer-Schuette S.E."/>
            <person name="Ozdemir I."/>
            <person name="Mistry D."/>
            <person name="Lucas S."/>
            <person name="Lapidus A."/>
            <person name="Cheng J.F."/>
            <person name="Goodwin L.A."/>
            <person name="Pitluck S."/>
            <person name="Land M.L."/>
            <person name="Hauser L.J."/>
            <person name="Woyke T."/>
            <person name="Mikhailova N."/>
            <person name="Pati A."/>
            <person name="Kyrpides N.C."/>
            <person name="Ivanova N."/>
            <person name="Detter J.C."/>
            <person name="Walston-Davenport K."/>
            <person name="Han S."/>
            <person name="Adams M.W."/>
            <person name="Kelly R.M."/>
        </authorList>
    </citation>
    <scope>NUCLEOTIDE SEQUENCE [LARGE SCALE GENOMIC DNA]</scope>
    <source>
        <strain evidence="7">ATCC 700853 / DSM 12137 / I77R1B</strain>
    </source>
</reference>
<dbReference type="REBASE" id="29062">
    <property type="entry name" value="M.Ckr177ORF624P"/>
</dbReference>
<dbReference type="GO" id="GO:0003677">
    <property type="term" value="F:DNA binding"/>
    <property type="evidence" value="ECO:0007669"/>
    <property type="project" value="InterPro"/>
</dbReference>
<dbReference type="STRING" id="632335.Calkr_0624"/>
<dbReference type="eggNOG" id="COG1743">
    <property type="taxonomic scope" value="Bacteria"/>
</dbReference>
<organism evidence="6 7">
    <name type="scientific">Caldicellulosiruptor acetigenus (strain ATCC 700853 / DSM 12137 / I77R1B)</name>
    <name type="common">Caldicellulosiruptor kristjanssonii</name>
    <dbReference type="NCBI Taxonomy" id="632335"/>
    <lineage>
        <taxon>Bacteria</taxon>
        <taxon>Bacillati</taxon>
        <taxon>Bacillota</taxon>
        <taxon>Bacillota incertae sedis</taxon>
        <taxon>Caldicellulosiruptorales</taxon>
        <taxon>Caldicellulosiruptoraceae</taxon>
        <taxon>Caldicellulosiruptor</taxon>
    </lineage>
</organism>
<gene>
    <name evidence="6" type="ordered locus">Calkr_0624</name>
</gene>
<dbReference type="SUPFAM" id="SSF53335">
    <property type="entry name" value="S-adenosyl-L-methionine-dependent methyltransferases"/>
    <property type="match status" value="2"/>
</dbReference>
<dbReference type="eggNOG" id="COG0863">
    <property type="taxonomic scope" value="Bacteria"/>
</dbReference>
<dbReference type="GO" id="GO:0032259">
    <property type="term" value="P:methylation"/>
    <property type="evidence" value="ECO:0007669"/>
    <property type="project" value="UniProtKB-KW"/>
</dbReference>
<sequence>MELTKEILDSVRNIEGFPIADDEDIIRLSDPPYYTACPNPFIKDFIERYGKKYDEEKDDYNVEPYTADISEGKNDPIYNAHSYHTKVPYKAIMRYILHYTKPGDIVFDGFCGSGMTGVAAAMCENPDPEFKIVLEKEFEQRGKKIEWGARRAILCDLSPAATFIAYNYNNPVDPEEFEKEAKRILEEVEKECGWMYETIHVDENGNPVKGIDGDVVKGKVNYTVWSDVFICPSCGQEIVFWDVAVDKENGEVLDSFNCPFCNALLKKTILERATVTVYDKALKEYIVQAKQVPVLINYSVNGKRFEKKPDKFDFELLQKIDEMDIPYWYPTDRMPEGDESRRNDKYGITHVHHFYTKRNLWVLSCLYEKISSLPKIKSLVNKLKYIFTSISILTTKMSRYGDRTGNVSGTLYIPSLIKDLNAIELTKRKLWGPKGIISPINSISKCFNNNSFSITTTNSSGNLNIIPSNSIDYIFIDPPYGDNLMYSELNFIWEAWLRVFTNNKTEAIINKVQRKGLHEYQELMEQCFKEMYRILKPGRWITVEFHNTKNAVWNAIQEAMLRAGFVIANVRALDKKQGSFKQVTTTTATKQDLIISAYKPKESFEKKFYLEVGTEEGVWEFVRQHLEKLPVVVENNGVLEYIPERQAYLLYDAMVAYHVQRGLSIPMGAAEFYKGLKERFIERDGMYFLPSQVPKYEEKRYRLELKEQVSFVIVDEKSAIQWIRNELEKQSQTYQELQPKFLKAKHEFKHEKLPELLQLLEENFLQDKDGKWYVPDVNKQSDLEKLRTKNLLREFEGYLNVKGKLKVFRTEAIRAGFKDLWQKKDYKTIVKVAEKLPESVLQEDSVLLMYYDNALTRLGE</sequence>
<dbReference type="EMBL" id="CP002326">
    <property type="protein sequence ID" value="ADQ40168.1"/>
    <property type="molecule type" value="Genomic_DNA"/>
</dbReference>
<dbReference type="GO" id="GO:0009307">
    <property type="term" value="P:DNA restriction-modification system"/>
    <property type="evidence" value="ECO:0007669"/>
    <property type="project" value="UniProtKB-KW"/>
</dbReference>
<dbReference type="Pfam" id="PF01555">
    <property type="entry name" value="N6_N4_Mtase"/>
    <property type="match status" value="2"/>
</dbReference>
<name>E4SA91_CALA7</name>
<dbReference type="InterPro" id="IPR002052">
    <property type="entry name" value="DNA_methylase_N6_adenine_CS"/>
</dbReference>
<evidence type="ECO:0000256" key="3">
    <source>
        <dbReference type="ARBA" id="ARBA00022679"/>
    </source>
</evidence>
<accession>E4SA91</accession>
<evidence type="ECO:0000313" key="6">
    <source>
        <dbReference type="EMBL" id="ADQ40168.1"/>
    </source>
</evidence>
<dbReference type="InterPro" id="IPR029063">
    <property type="entry name" value="SAM-dependent_MTases_sf"/>
</dbReference>
<keyword evidence="4" id="KW-0680">Restriction system</keyword>
<dbReference type="PROSITE" id="PS00092">
    <property type="entry name" value="N6_MTASE"/>
    <property type="match status" value="1"/>
</dbReference>
<dbReference type="KEGG" id="cki:Calkr_0624"/>
<dbReference type="AlphaFoldDB" id="E4SA91"/>
<dbReference type="InterPro" id="IPR002941">
    <property type="entry name" value="DNA_methylase_N4/N6"/>
</dbReference>
<dbReference type="Proteomes" id="UP000009256">
    <property type="component" value="Chromosome"/>
</dbReference>
<feature type="domain" description="DNA methylase N-4/N-6" evidence="5">
    <location>
        <begin position="73"/>
        <end position="122"/>
    </location>
</feature>